<sequence length="53" mass="6085">MQTIYETNEKKGIAIKLTPSIFKPKDLPIVLTNVSKFFSILKKADQHMANQHK</sequence>
<evidence type="ECO:0000313" key="1">
    <source>
        <dbReference type="EMBL" id="DAD80885.1"/>
    </source>
</evidence>
<dbReference type="EMBL" id="BK014889">
    <property type="protein sequence ID" value="DAD80885.1"/>
    <property type="molecule type" value="Genomic_DNA"/>
</dbReference>
<protein>
    <submittedName>
        <fullName evidence="1">Sec-independent protein translocase protein TatA PROTEIN, TATA, DPC, PROTEIN</fullName>
    </submittedName>
</protein>
<proteinExistence type="predicted"/>
<accession>A0A8S5MEY5</accession>
<organism evidence="1">
    <name type="scientific">Siphoviridae sp. ctmAU6</name>
    <dbReference type="NCBI Taxonomy" id="2826451"/>
    <lineage>
        <taxon>Viruses</taxon>
        <taxon>Duplodnaviria</taxon>
        <taxon>Heunggongvirae</taxon>
        <taxon>Uroviricota</taxon>
        <taxon>Caudoviricetes</taxon>
    </lineage>
</organism>
<reference evidence="1" key="1">
    <citation type="journal article" date="2021" name="Proc. Natl. Acad. Sci. U.S.A.">
        <title>A Catalog of Tens of Thousands of Viruses from Human Metagenomes Reveals Hidden Associations with Chronic Diseases.</title>
        <authorList>
            <person name="Tisza M.J."/>
            <person name="Buck C.B."/>
        </authorList>
    </citation>
    <scope>NUCLEOTIDE SEQUENCE</scope>
    <source>
        <strain evidence="1">CtmAU6</strain>
    </source>
</reference>
<name>A0A8S5MEY5_9CAUD</name>